<feature type="chain" id="PRO_5001916234" description="DUF4230 domain-containing protein" evidence="1">
    <location>
        <begin position="20"/>
        <end position="223"/>
    </location>
</feature>
<evidence type="ECO:0000256" key="1">
    <source>
        <dbReference type="SAM" id="SignalP"/>
    </source>
</evidence>
<evidence type="ECO:0000313" key="3">
    <source>
        <dbReference type="Proteomes" id="UP000029525"/>
    </source>
</evidence>
<keyword evidence="1" id="KW-0732">Signal</keyword>
<dbReference type="OrthoDB" id="1080810at2"/>
<accession>A0A096BI21</accession>
<dbReference type="RefSeq" id="WP_004336633.1">
    <property type="nucleotide sequence ID" value="NZ_JRNQ01000115.1"/>
</dbReference>
<reference evidence="2 3" key="1">
    <citation type="submission" date="2014-07" db="EMBL/GenBank/DDBJ databases">
        <authorList>
            <person name="McCorrison J."/>
            <person name="Sanka R."/>
            <person name="Torralba M."/>
            <person name="Gillis M."/>
            <person name="Haft D.H."/>
            <person name="Methe B."/>
            <person name="Sutton G."/>
            <person name="Nelson K.E."/>
        </authorList>
    </citation>
    <scope>NUCLEOTIDE SEQUENCE [LARGE SCALE GENOMIC DNA]</scope>
    <source>
        <strain evidence="2 3">DNF00320</strain>
    </source>
</reference>
<dbReference type="Pfam" id="PF14014">
    <property type="entry name" value="DUF4230"/>
    <property type="match status" value="1"/>
</dbReference>
<gene>
    <name evidence="2" type="ORF">HMPREF0647_11025</name>
</gene>
<proteinExistence type="predicted"/>
<dbReference type="Proteomes" id="UP000029525">
    <property type="component" value="Unassembled WGS sequence"/>
</dbReference>
<sequence length="223" mass="25532">MQKVILYIFLIAFAFSACTNNKDTVPKAALEKIDTIPMLITQVQQCSKLYTSEYHIHKIVTHDDKMKLTGSFLKQDIDINLPLGERRIAIPLDAIIKVYVDMSEFSQKNIRKEGDKITIILPDPKIVLSSTKINHSEIKEYVAFTRRNFSDAELTNYEVQGRKQVLDAIPQMNIIPNAQRSTARQLVPMLTALGYKEENITITFRKPFTLHDFPHLIEKIAKG</sequence>
<dbReference type="InterPro" id="IPR025324">
    <property type="entry name" value="DUF4230"/>
</dbReference>
<dbReference type="EMBL" id="JRNQ01000115">
    <property type="protein sequence ID" value="KGF42332.1"/>
    <property type="molecule type" value="Genomic_DNA"/>
</dbReference>
<dbReference type="AlphaFoldDB" id="A0A096BI21"/>
<evidence type="ECO:0000313" key="2">
    <source>
        <dbReference type="EMBL" id="KGF42332.1"/>
    </source>
</evidence>
<dbReference type="GeneID" id="78529871"/>
<protein>
    <recommendedName>
        <fullName evidence="4">DUF4230 domain-containing protein</fullName>
    </recommendedName>
</protein>
<organism evidence="2 3">
    <name type="scientific">Prevotella bivia DNF00320</name>
    <dbReference type="NCBI Taxonomy" id="1401068"/>
    <lineage>
        <taxon>Bacteria</taxon>
        <taxon>Pseudomonadati</taxon>
        <taxon>Bacteroidota</taxon>
        <taxon>Bacteroidia</taxon>
        <taxon>Bacteroidales</taxon>
        <taxon>Prevotellaceae</taxon>
        <taxon>Prevotella</taxon>
    </lineage>
</organism>
<dbReference type="PROSITE" id="PS51257">
    <property type="entry name" value="PROKAR_LIPOPROTEIN"/>
    <property type="match status" value="1"/>
</dbReference>
<evidence type="ECO:0008006" key="4">
    <source>
        <dbReference type="Google" id="ProtNLM"/>
    </source>
</evidence>
<feature type="signal peptide" evidence="1">
    <location>
        <begin position="1"/>
        <end position="19"/>
    </location>
</feature>
<comment type="caution">
    <text evidence="2">The sequence shown here is derived from an EMBL/GenBank/DDBJ whole genome shotgun (WGS) entry which is preliminary data.</text>
</comment>
<name>A0A096BI21_9BACT</name>